<reference evidence="2" key="1">
    <citation type="journal article" date="2005" name="Nature">
        <title>The map-based sequence of the rice genome.</title>
        <authorList>
            <consortium name="International rice genome sequencing project (IRGSP)"/>
            <person name="Matsumoto T."/>
            <person name="Wu J."/>
            <person name="Kanamori H."/>
            <person name="Katayose Y."/>
            <person name="Fujisawa M."/>
            <person name="Namiki N."/>
            <person name="Mizuno H."/>
            <person name="Yamamoto K."/>
            <person name="Antonio B.A."/>
            <person name="Baba T."/>
            <person name="Sakata K."/>
            <person name="Nagamura Y."/>
            <person name="Aoki H."/>
            <person name="Arikawa K."/>
            <person name="Arita K."/>
            <person name="Bito T."/>
            <person name="Chiden Y."/>
            <person name="Fujitsuka N."/>
            <person name="Fukunaka R."/>
            <person name="Hamada M."/>
            <person name="Harada C."/>
            <person name="Hayashi A."/>
            <person name="Hijishita S."/>
            <person name="Honda M."/>
            <person name="Hosokawa S."/>
            <person name="Ichikawa Y."/>
            <person name="Idonuma A."/>
            <person name="Iijima M."/>
            <person name="Ikeda M."/>
            <person name="Ikeno M."/>
            <person name="Ito K."/>
            <person name="Ito S."/>
            <person name="Ito T."/>
            <person name="Ito Y."/>
            <person name="Ito Y."/>
            <person name="Iwabuchi A."/>
            <person name="Kamiya K."/>
            <person name="Karasawa W."/>
            <person name="Kurita K."/>
            <person name="Katagiri S."/>
            <person name="Kikuta A."/>
            <person name="Kobayashi H."/>
            <person name="Kobayashi N."/>
            <person name="Machita K."/>
            <person name="Maehara T."/>
            <person name="Masukawa M."/>
            <person name="Mizubayashi T."/>
            <person name="Mukai Y."/>
            <person name="Nagasaki H."/>
            <person name="Nagata Y."/>
            <person name="Naito S."/>
            <person name="Nakashima M."/>
            <person name="Nakama Y."/>
            <person name="Nakamichi Y."/>
            <person name="Nakamura M."/>
            <person name="Meguro A."/>
            <person name="Negishi M."/>
            <person name="Ohta I."/>
            <person name="Ohta T."/>
            <person name="Okamoto M."/>
            <person name="Ono N."/>
            <person name="Saji S."/>
            <person name="Sakaguchi M."/>
            <person name="Sakai K."/>
            <person name="Shibata M."/>
            <person name="Shimokawa T."/>
            <person name="Song J."/>
            <person name="Takazaki Y."/>
            <person name="Terasawa K."/>
            <person name="Tsugane M."/>
            <person name="Tsuji K."/>
            <person name="Ueda S."/>
            <person name="Waki K."/>
            <person name="Yamagata H."/>
            <person name="Yamamoto M."/>
            <person name="Yamamoto S."/>
            <person name="Yamane H."/>
            <person name="Yoshiki S."/>
            <person name="Yoshihara R."/>
            <person name="Yukawa K."/>
            <person name="Zhong H."/>
            <person name="Yano M."/>
            <person name="Yuan Q."/>
            <person name="Ouyang S."/>
            <person name="Liu J."/>
            <person name="Jones K.M."/>
            <person name="Gansberger K."/>
            <person name="Moffat K."/>
            <person name="Hill J."/>
            <person name="Bera J."/>
            <person name="Fadrosh D."/>
            <person name="Jin S."/>
            <person name="Johri S."/>
            <person name="Kim M."/>
            <person name="Overton L."/>
            <person name="Reardon M."/>
            <person name="Tsitrin T."/>
            <person name="Vuong H."/>
            <person name="Weaver B."/>
            <person name="Ciecko A."/>
            <person name="Tallon L."/>
            <person name="Jackson J."/>
            <person name="Pai G."/>
            <person name="Aken S.V."/>
            <person name="Utterback T."/>
            <person name="Reidmuller S."/>
            <person name="Feldblyum T."/>
            <person name="Hsiao J."/>
            <person name="Zismann V."/>
            <person name="Iobst S."/>
            <person name="de Vazeille A.R."/>
            <person name="Buell C.R."/>
            <person name="Ying K."/>
            <person name="Li Y."/>
            <person name="Lu T."/>
            <person name="Huang Y."/>
            <person name="Zhao Q."/>
            <person name="Feng Q."/>
            <person name="Zhang L."/>
            <person name="Zhu J."/>
            <person name="Weng Q."/>
            <person name="Mu J."/>
            <person name="Lu Y."/>
            <person name="Fan D."/>
            <person name="Liu Y."/>
            <person name="Guan J."/>
            <person name="Zhang Y."/>
            <person name="Yu S."/>
            <person name="Liu X."/>
            <person name="Zhang Y."/>
            <person name="Hong G."/>
            <person name="Han B."/>
            <person name="Choisne N."/>
            <person name="Demange N."/>
            <person name="Orjeda G."/>
            <person name="Samain S."/>
            <person name="Cattolico L."/>
            <person name="Pelletier E."/>
            <person name="Couloux A."/>
            <person name="Segurens B."/>
            <person name="Wincker P."/>
            <person name="D'Hont A."/>
            <person name="Scarpelli C."/>
            <person name="Weissenbach J."/>
            <person name="Salanoubat M."/>
            <person name="Quetier F."/>
            <person name="Yu Y."/>
            <person name="Kim H.R."/>
            <person name="Rambo T."/>
            <person name="Currie J."/>
            <person name="Collura K."/>
            <person name="Luo M."/>
            <person name="Yang T."/>
            <person name="Ammiraju J.S.S."/>
            <person name="Engler F."/>
            <person name="Soderlund C."/>
            <person name="Wing R.A."/>
            <person name="Palmer L.E."/>
            <person name="de la Bastide M."/>
            <person name="Spiegel L."/>
            <person name="Nascimento L."/>
            <person name="Zutavern T."/>
            <person name="O'Shaughnessy A."/>
            <person name="Dike S."/>
            <person name="Dedhia N."/>
            <person name="Preston R."/>
            <person name="Balija V."/>
            <person name="McCombie W.R."/>
            <person name="Chow T."/>
            <person name="Chen H."/>
            <person name="Chung M."/>
            <person name="Chen C."/>
            <person name="Shaw J."/>
            <person name="Wu H."/>
            <person name="Hsiao K."/>
            <person name="Chao Y."/>
            <person name="Chu M."/>
            <person name="Cheng C."/>
            <person name="Hour A."/>
            <person name="Lee P."/>
            <person name="Lin S."/>
            <person name="Lin Y."/>
            <person name="Liou J."/>
            <person name="Liu S."/>
            <person name="Hsing Y."/>
            <person name="Raghuvanshi S."/>
            <person name="Mohanty A."/>
            <person name="Bharti A.K."/>
            <person name="Gaur A."/>
            <person name="Gupta V."/>
            <person name="Kumar D."/>
            <person name="Ravi V."/>
            <person name="Vij S."/>
            <person name="Kapur A."/>
            <person name="Khurana P."/>
            <person name="Khurana P."/>
            <person name="Khurana J.P."/>
            <person name="Tyagi A.K."/>
            <person name="Gaikwad K."/>
            <person name="Singh A."/>
            <person name="Dalal V."/>
            <person name="Srivastava S."/>
            <person name="Dixit A."/>
            <person name="Pal A.K."/>
            <person name="Ghazi I.A."/>
            <person name="Yadav M."/>
            <person name="Pandit A."/>
            <person name="Bhargava A."/>
            <person name="Sureshbabu K."/>
            <person name="Batra K."/>
            <person name="Sharma T.R."/>
            <person name="Mohapatra T."/>
            <person name="Singh N.K."/>
            <person name="Messing J."/>
            <person name="Nelson A.B."/>
            <person name="Fuks G."/>
            <person name="Kavchok S."/>
            <person name="Keizer G."/>
            <person name="Linton E."/>
            <person name="Llaca V."/>
            <person name="Song R."/>
            <person name="Tanyolac B."/>
            <person name="Young S."/>
            <person name="Ho-Il K."/>
            <person name="Hahn J.H."/>
            <person name="Sangsakoo G."/>
            <person name="Vanavichit A."/>
            <person name="de Mattos Luiz.A.T."/>
            <person name="Zimmer P.D."/>
            <person name="Malone G."/>
            <person name="Dellagostin O."/>
            <person name="de Oliveira A.C."/>
            <person name="Bevan M."/>
            <person name="Bancroft I."/>
            <person name="Minx P."/>
            <person name="Cordum H."/>
            <person name="Wilson R."/>
            <person name="Cheng Z."/>
            <person name="Jin W."/>
            <person name="Jiang J."/>
            <person name="Leong S.A."/>
            <person name="Iwama H."/>
            <person name="Gojobori T."/>
            <person name="Itoh T."/>
            <person name="Niimura Y."/>
            <person name="Fujii Y."/>
            <person name="Habara T."/>
            <person name="Sakai H."/>
            <person name="Sato Y."/>
            <person name="Wilson G."/>
            <person name="Kumar K."/>
            <person name="McCouch S."/>
            <person name="Juretic N."/>
            <person name="Hoen D."/>
            <person name="Wright S."/>
            <person name="Bruskiewich R."/>
            <person name="Bureau T."/>
            <person name="Miyao A."/>
            <person name="Hirochika H."/>
            <person name="Nishikawa T."/>
            <person name="Kadowaki K."/>
            <person name="Sugiura M."/>
            <person name="Burr B."/>
            <person name="Sasaki T."/>
        </authorList>
    </citation>
    <scope>NUCLEOTIDE SEQUENCE [LARGE SCALE GENOMIC DNA]</scope>
    <source>
        <strain evidence="2">cv. Nipponbare</strain>
    </source>
</reference>
<gene>
    <name evidence="1" type="ordered locus">Os11g0132501</name>
    <name evidence="1" type="ORF">OSNPB_110132501</name>
</gene>
<dbReference type="AlphaFoldDB" id="A0A0P0XYY4"/>
<dbReference type="Gramene" id="Os11t0132501-00">
    <property type="protein sequence ID" value="Os11t0132501-00"/>
    <property type="gene ID" value="Os11g0132501"/>
</dbReference>
<dbReference type="InParanoid" id="A0A0P0XYY4"/>
<accession>A0A0P0XYY4</accession>
<sequence>MRLNDVKFLHICYIFELLMSGKYYQVPCSCFDINRCTHFFLVTTLDFDMIKFLYETDTLCTCSFGKDNTTIKC</sequence>
<keyword evidence="2" id="KW-1185">Reference proteome</keyword>
<dbReference type="EMBL" id="AP014967">
    <property type="protein sequence ID" value="BAT12534.1"/>
    <property type="molecule type" value="Genomic_DNA"/>
</dbReference>
<evidence type="ECO:0000313" key="1">
    <source>
        <dbReference type="EMBL" id="BAT12534.1"/>
    </source>
</evidence>
<evidence type="ECO:0000313" key="2">
    <source>
        <dbReference type="Proteomes" id="UP000059680"/>
    </source>
</evidence>
<proteinExistence type="predicted"/>
<reference evidence="1 2" key="3">
    <citation type="journal article" date="2013" name="Rice">
        <title>Improvement of the Oryza sativa Nipponbare reference genome using next generation sequence and optical map data.</title>
        <authorList>
            <person name="Kawahara Y."/>
            <person name="de la Bastide M."/>
            <person name="Hamilton J.P."/>
            <person name="Kanamori H."/>
            <person name="McCombie W.R."/>
            <person name="Ouyang S."/>
            <person name="Schwartz D.C."/>
            <person name="Tanaka T."/>
            <person name="Wu J."/>
            <person name="Zhou S."/>
            <person name="Childs K.L."/>
            <person name="Davidson R.M."/>
            <person name="Lin H."/>
            <person name="Quesada-Ocampo L."/>
            <person name="Vaillancourt B."/>
            <person name="Sakai H."/>
            <person name="Lee S.S."/>
            <person name="Kim J."/>
            <person name="Numa H."/>
            <person name="Itoh T."/>
            <person name="Buell C.R."/>
            <person name="Matsumoto T."/>
        </authorList>
    </citation>
    <scope>NUCLEOTIDE SEQUENCE [LARGE SCALE GENOMIC DNA]</scope>
    <source>
        <strain evidence="2">cv. Nipponbare</strain>
    </source>
</reference>
<name>A0A0P0XYY4_ORYSJ</name>
<reference evidence="1 2" key="2">
    <citation type="journal article" date="2013" name="Plant Cell Physiol.">
        <title>Rice Annotation Project Database (RAP-DB): an integrative and interactive database for rice genomics.</title>
        <authorList>
            <person name="Sakai H."/>
            <person name="Lee S.S."/>
            <person name="Tanaka T."/>
            <person name="Numa H."/>
            <person name="Kim J."/>
            <person name="Kawahara Y."/>
            <person name="Wakimoto H."/>
            <person name="Yang C.C."/>
            <person name="Iwamoto M."/>
            <person name="Abe T."/>
            <person name="Yamada Y."/>
            <person name="Muto A."/>
            <person name="Inokuchi H."/>
            <person name="Ikemura T."/>
            <person name="Matsumoto T."/>
            <person name="Sasaki T."/>
            <person name="Itoh T."/>
        </authorList>
    </citation>
    <scope>NUCLEOTIDE SEQUENCE [LARGE SCALE GENOMIC DNA]</scope>
    <source>
        <strain evidence="2">cv. Nipponbare</strain>
    </source>
</reference>
<dbReference type="Proteomes" id="UP000059680">
    <property type="component" value="Chromosome 11"/>
</dbReference>
<protein>
    <submittedName>
        <fullName evidence="1">Os11g0132501 protein</fullName>
    </submittedName>
</protein>
<dbReference type="PaxDb" id="39947-A0A0P0XYY4"/>
<organism evidence="1 2">
    <name type="scientific">Oryza sativa subsp. japonica</name>
    <name type="common">Rice</name>
    <dbReference type="NCBI Taxonomy" id="39947"/>
    <lineage>
        <taxon>Eukaryota</taxon>
        <taxon>Viridiplantae</taxon>
        <taxon>Streptophyta</taxon>
        <taxon>Embryophyta</taxon>
        <taxon>Tracheophyta</taxon>
        <taxon>Spermatophyta</taxon>
        <taxon>Magnoliopsida</taxon>
        <taxon>Liliopsida</taxon>
        <taxon>Poales</taxon>
        <taxon>Poaceae</taxon>
        <taxon>BOP clade</taxon>
        <taxon>Oryzoideae</taxon>
        <taxon>Oryzeae</taxon>
        <taxon>Oryzinae</taxon>
        <taxon>Oryza</taxon>
        <taxon>Oryza sativa</taxon>
    </lineage>
</organism>